<keyword evidence="1" id="KW-0472">Membrane</keyword>
<dbReference type="RefSeq" id="WP_090659757.1">
    <property type="nucleotide sequence ID" value="NZ_FOIA01000024.1"/>
</dbReference>
<dbReference type="SUPFAM" id="SSF50630">
    <property type="entry name" value="Acid proteases"/>
    <property type="match status" value="1"/>
</dbReference>
<dbReference type="GO" id="GO:0006508">
    <property type="term" value="P:proteolysis"/>
    <property type="evidence" value="ECO:0007669"/>
    <property type="project" value="UniProtKB-KW"/>
</dbReference>
<keyword evidence="2" id="KW-0378">Hydrolase</keyword>
<dbReference type="GO" id="GO:0008233">
    <property type="term" value="F:peptidase activity"/>
    <property type="evidence" value="ECO:0007669"/>
    <property type="project" value="UniProtKB-KW"/>
</dbReference>
<keyword evidence="1" id="KW-0812">Transmembrane</keyword>
<protein>
    <submittedName>
        <fullName evidence="2">Clan AA aspartic protease, TIGR02281 family</fullName>
    </submittedName>
</protein>
<evidence type="ECO:0000313" key="3">
    <source>
        <dbReference type="Proteomes" id="UP000199345"/>
    </source>
</evidence>
<dbReference type="NCBIfam" id="TIGR02281">
    <property type="entry name" value="clan_AA_DTGA"/>
    <property type="match status" value="1"/>
</dbReference>
<evidence type="ECO:0000313" key="2">
    <source>
        <dbReference type="EMBL" id="SET38709.1"/>
    </source>
</evidence>
<gene>
    <name evidence="2" type="ORF">SAMN05216326_12418</name>
</gene>
<sequence length="343" mass="37241">MFIQKRDNARAYRFDGRQNKANSALQVPYYSFGSIVRAIIIGFAIGLICLVAWEKEWFPQQNYPAVAQLENNAVLFPSHCQSLPAHGTVYAIEPAFMKRTDVLYSGLQIHNQHGYPMVVVLSDKTGMKQFIAVSIASSEAVQLSVPIGQYAMQVYFGSRWCNFDSGFADGAIALVEGGIAIQAGQTTLLEFYGASLDPIQLALAYRTARPVDPQQIKLPSEVIGDGALELLQTPAGHYFSSGAINGSPVVFMIDTGATTVSISAEIAARAGIKECQPRIVSTANGLVNACSATVSDLTFGKYRLVHVDVTILPDLSGEALLGMNVLRHFRIEQVSEKMTISVR</sequence>
<accession>A0A1I0E0Z9</accession>
<dbReference type="OrthoDB" id="185963at2"/>
<organism evidence="2 3">
    <name type="scientific">Nitrosomonas marina</name>
    <dbReference type="NCBI Taxonomy" id="917"/>
    <lineage>
        <taxon>Bacteria</taxon>
        <taxon>Pseudomonadati</taxon>
        <taxon>Pseudomonadota</taxon>
        <taxon>Betaproteobacteria</taxon>
        <taxon>Nitrosomonadales</taxon>
        <taxon>Nitrosomonadaceae</taxon>
        <taxon>Nitrosomonas</taxon>
    </lineage>
</organism>
<feature type="transmembrane region" description="Helical" evidence="1">
    <location>
        <begin position="29"/>
        <end position="53"/>
    </location>
</feature>
<proteinExistence type="predicted"/>
<reference evidence="3" key="1">
    <citation type="submission" date="2016-10" db="EMBL/GenBank/DDBJ databases">
        <authorList>
            <person name="Varghese N."/>
            <person name="Submissions S."/>
        </authorList>
    </citation>
    <scope>NUCLEOTIDE SEQUENCE [LARGE SCALE GENOMIC DNA]</scope>
    <source>
        <strain evidence="3">Nm71</strain>
    </source>
</reference>
<dbReference type="InterPro" id="IPR021109">
    <property type="entry name" value="Peptidase_aspartic_dom_sf"/>
</dbReference>
<dbReference type="Proteomes" id="UP000199345">
    <property type="component" value="Unassembled WGS sequence"/>
</dbReference>
<name>A0A1I0E0Z9_9PROT</name>
<dbReference type="EMBL" id="FOIA01000024">
    <property type="protein sequence ID" value="SET38709.1"/>
    <property type="molecule type" value="Genomic_DNA"/>
</dbReference>
<keyword evidence="1" id="KW-1133">Transmembrane helix</keyword>
<dbReference type="InterPro" id="IPR011969">
    <property type="entry name" value="Clan_AA_Asp_peptidase_C"/>
</dbReference>
<dbReference type="Gene3D" id="2.40.70.10">
    <property type="entry name" value="Acid Proteases"/>
    <property type="match status" value="1"/>
</dbReference>
<dbReference type="CDD" id="cd05483">
    <property type="entry name" value="retropepsin_like_bacteria"/>
    <property type="match status" value="1"/>
</dbReference>
<keyword evidence="2" id="KW-0645">Protease</keyword>
<evidence type="ECO:0000256" key="1">
    <source>
        <dbReference type="SAM" id="Phobius"/>
    </source>
</evidence>
<dbReference type="Pfam" id="PF13975">
    <property type="entry name" value="gag-asp_proteas"/>
    <property type="match status" value="1"/>
</dbReference>
<keyword evidence="3" id="KW-1185">Reference proteome</keyword>
<dbReference type="InterPro" id="IPR034122">
    <property type="entry name" value="Retropepsin-like_bacterial"/>
</dbReference>
<dbReference type="AlphaFoldDB" id="A0A1I0E0Z9"/>